<feature type="transmembrane region" description="Helical" evidence="1">
    <location>
        <begin position="12"/>
        <end position="31"/>
    </location>
</feature>
<organism evidence="2 3">
    <name type="scientific">Thermobifida alba</name>
    <name type="common">Thermomonospora alba</name>
    <dbReference type="NCBI Taxonomy" id="53522"/>
    <lineage>
        <taxon>Bacteria</taxon>
        <taxon>Bacillati</taxon>
        <taxon>Actinomycetota</taxon>
        <taxon>Actinomycetes</taxon>
        <taxon>Streptosporangiales</taxon>
        <taxon>Nocardiopsidaceae</taxon>
        <taxon>Thermobifida</taxon>
    </lineage>
</organism>
<keyword evidence="1" id="KW-0472">Membrane</keyword>
<feature type="transmembrane region" description="Helical" evidence="1">
    <location>
        <begin position="37"/>
        <end position="55"/>
    </location>
</feature>
<keyword evidence="1" id="KW-0812">Transmembrane</keyword>
<accession>A0ABY4L5H3</accession>
<proteinExistence type="predicted"/>
<evidence type="ECO:0000256" key="1">
    <source>
        <dbReference type="SAM" id="Phobius"/>
    </source>
</evidence>
<dbReference type="EMBL" id="CP051627">
    <property type="protein sequence ID" value="UPT22709.1"/>
    <property type="molecule type" value="Genomic_DNA"/>
</dbReference>
<gene>
    <name evidence="2" type="ORF">FOF52_18595</name>
</gene>
<name>A0ABY4L5H3_THEAE</name>
<sequence>MEKQVPWHHDNAKVGPFTGLMAAAALAASFLVQKFSWYVSPVLLVAIAATLWGLYRISANAKAQKNS</sequence>
<evidence type="ECO:0000313" key="3">
    <source>
        <dbReference type="Proteomes" id="UP000832041"/>
    </source>
</evidence>
<dbReference type="RefSeq" id="WP_248591216.1">
    <property type="nucleotide sequence ID" value="NZ_BAABEB010000011.1"/>
</dbReference>
<dbReference type="Proteomes" id="UP000832041">
    <property type="component" value="Chromosome"/>
</dbReference>
<keyword evidence="3" id="KW-1185">Reference proteome</keyword>
<protein>
    <submittedName>
        <fullName evidence="2">Uncharacterized protein</fullName>
    </submittedName>
</protein>
<reference evidence="2 3" key="1">
    <citation type="submission" date="2020-04" db="EMBL/GenBank/DDBJ databases">
        <title>Thermobifida alba genome sequencing and assembly.</title>
        <authorList>
            <person name="Luzics S."/>
            <person name="Horvath B."/>
            <person name="Nagy I."/>
            <person name="Toth A."/>
            <person name="Nagy I."/>
            <person name="Kukolya J."/>
        </authorList>
    </citation>
    <scope>NUCLEOTIDE SEQUENCE [LARGE SCALE GENOMIC DNA]</scope>
    <source>
        <strain evidence="2 3">DSM 43795</strain>
    </source>
</reference>
<keyword evidence="1" id="KW-1133">Transmembrane helix</keyword>
<evidence type="ECO:0000313" key="2">
    <source>
        <dbReference type="EMBL" id="UPT22709.1"/>
    </source>
</evidence>